<gene>
    <name evidence="2" type="ORF">WN985_35425</name>
</gene>
<organism evidence="2 3">
    <name type="scientific">Burkholderia pyrrocinia</name>
    <name type="common">Pseudomonas pyrrocinia</name>
    <dbReference type="NCBI Taxonomy" id="60550"/>
    <lineage>
        <taxon>Bacteria</taxon>
        <taxon>Pseudomonadati</taxon>
        <taxon>Pseudomonadota</taxon>
        <taxon>Betaproteobacteria</taxon>
        <taxon>Burkholderiales</taxon>
        <taxon>Burkholderiaceae</taxon>
        <taxon>Burkholderia</taxon>
        <taxon>Burkholderia cepacia complex</taxon>
    </lineage>
</organism>
<sequence length="98" mass="10941">MATAGNDGRRVRRIRLLRARRANDAAFRVGQVVCDGRPDGRLPHAAGQVSVGGEWFGMRMSKQWNGMPDAFRFFITLLLVLVCLTMRNNGVDETRAAH</sequence>
<dbReference type="InterPro" id="IPR018681">
    <property type="entry name" value="DUF2165_transmembrane"/>
</dbReference>
<name>A0ABZ3BVV0_BURPY</name>
<dbReference type="Pfam" id="PF09933">
    <property type="entry name" value="DUF2165"/>
    <property type="match status" value="1"/>
</dbReference>
<evidence type="ECO:0000313" key="3">
    <source>
        <dbReference type="Proteomes" id="UP001484179"/>
    </source>
</evidence>
<geneLocation type="plasmid" evidence="2 3">
    <name>unnamed</name>
</geneLocation>
<dbReference type="Proteomes" id="UP001484179">
    <property type="component" value="Plasmid unnamed"/>
</dbReference>
<keyword evidence="1" id="KW-0812">Transmembrane</keyword>
<reference evidence="2 3" key="1">
    <citation type="submission" date="2024-04" db="EMBL/GenBank/DDBJ databases">
        <title>Biological Control Activity of Plant Growth Promoting Rhizobacteria Burkholderia pyrrocinia BX1 against Tobacco black shank Introduction Tobacco black shank (TBS) caused by the oomycete Phytophthora. nicotianae (P. nicotianae) has become a destructive soil.</title>
        <authorList>
            <person name="Liu X."/>
            <person name="Shu C."/>
        </authorList>
    </citation>
    <scope>NUCLEOTIDE SEQUENCE [LARGE SCALE GENOMIC DNA]</scope>
    <source>
        <strain evidence="2 3">BX1</strain>
        <plasmid evidence="2 3">unnamed</plasmid>
    </source>
</reference>
<feature type="transmembrane region" description="Helical" evidence="1">
    <location>
        <begin position="70"/>
        <end position="86"/>
    </location>
</feature>
<keyword evidence="1" id="KW-0472">Membrane</keyword>
<keyword evidence="3" id="KW-1185">Reference proteome</keyword>
<keyword evidence="1" id="KW-1133">Transmembrane helix</keyword>
<protein>
    <submittedName>
        <fullName evidence="2">DUF2165 family protein</fullName>
    </submittedName>
</protein>
<dbReference type="EMBL" id="CP150851">
    <property type="protein sequence ID" value="WZW58944.1"/>
    <property type="molecule type" value="Genomic_DNA"/>
</dbReference>
<evidence type="ECO:0000256" key="1">
    <source>
        <dbReference type="SAM" id="Phobius"/>
    </source>
</evidence>
<evidence type="ECO:0000313" key="2">
    <source>
        <dbReference type="EMBL" id="WZW58944.1"/>
    </source>
</evidence>
<accession>A0ABZ3BVV0</accession>
<proteinExistence type="predicted"/>
<keyword evidence="2" id="KW-0614">Plasmid</keyword>